<keyword evidence="1" id="KW-0479">Metal-binding</keyword>
<evidence type="ECO:0000313" key="5">
    <source>
        <dbReference type="Proteomes" id="UP001069145"/>
    </source>
</evidence>
<dbReference type="RefSeq" id="WP_060777591.1">
    <property type="nucleotide sequence ID" value="NZ_CAJHLF010000001.1"/>
</dbReference>
<dbReference type="Gene3D" id="1.10.340.30">
    <property type="entry name" value="Hypothetical protein, domain 2"/>
    <property type="match status" value="1"/>
</dbReference>
<keyword evidence="1" id="KW-0862">Zinc</keyword>
<evidence type="ECO:0000256" key="1">
    <source>
        <dbReference type="PIRSR" id="PIRSR605019-1"/>
    </source>
</evidence>
<organism evidence="3 4">
    <name type="scientific">Aerococcus urinae</name>
    <dbReference type="NCBI Taxonomy" id="1376"/>
    <lineage>
        <taxon>Bacteria</taxon>
        <taxon>Bacillati</taxon>
        <taxon>Bacillota</taxon>
        <taxon>Bacilli</taxon>
        <taxon>Lactobacillales</taxon>
        <taxon>Aerococcaceae</taxon>
        <taxon>Aerococcus</taxon>
    </lineage>
</organism>
<dbReference type="InterPro" id="IPR011257">
    <property type="entry name" value="DNA_glycosylase"/>
</dbReference>
<reference evidence="2" key="2">
    <citation type="submission" date="2022-09" db="EMBL/GenBank/DDBJ databases">
        <title>Aerococcus urinae taxonomy study.</title>
        <authorList>
            <person name="Christensen J."/>
            <person name="Senneby E."/>
        </authorList>
    </citation>
    <scope>NUCLEOTIDE SEQUENCE</scope>
    <source>
        <strain evidence="2">NLD-066-U95</strain>
    </source>
</reference>
<dbReference type="InterPro" id="IPR052891">
    <property type="entry name" value="DNA-3mA_glycosylase"/>
</dbReference>
<sequence>MQRCHWCNLANPLYISYHDQEWGVPNLQDDYLFEMLILESFQAGLSWETVLNKRAAFRQAYDQFDVAKVAQYGEGKIQELLTNEKIIRHQAKIRASIQNAQVFQSIQVAYGSFYTYLCQFTQGKRRVELGRTTSPLSAAISKDLKQKGMSFVGPTIIYSYLQACGIIYSHERGCFLYRTEI</sequence>
<protein>
    <submittedName>
        <fullName evidence="3">DNA-3-methyladenine glycosylase I</fullName>
    </submittedName>
</protein>
<dbReference type="GO" id="GO:0006284">
    <property type="term" value="P:base-excision repair"/>
    <property type="evidence" value="ECO:0007669"/>
    <property type="project" value="InterPro"/>
</dbReference>
<dbReference type="EMBL" id="JAOTML010000005">
    <property type="protein sequence ID" value="MCY3053403.1"/>
    <property type="molecule type" value="Genomic_DNA"/>
</dbReference>
<dbReference type="PANTHER" id="PTHR30037:SF4">
    <property type="entry name" value="DNA-3-METHYLADENINE GLYCOSYLASE I"/>
    <property type="match status" value="1"/>
</dbReference>
<feature type="binding site" evidence="1">
    <location>
        <position position="18"/>
    </location>
    <ligand>
        <name>Zn(2+)</name>
        <dbReference type="ChEBI" id="CHEBI:29105"/>
    </ligand>
</feature>
<accession>A0A109RE36</accession>
<feature type="binding site" evidence="1">
    <location>
        <position position="170"/>
    </location>
    <ligand>
        <name>Zn(2+)</name>
        <dbReference type="ChEBI" id="CHEBI:29105"/>
    </ligand>
</feature>
<dbReference type="GO" id="GO:0008725">
    <property type="term" value="F:DNA-3-methyladenine glycosylase activity"/>
    <property type="evidence" value="ECO:0007669"/>
    <property type="project" value="InterPro"/>
</dbReference>
<dbReference type="Proteomes" id="UP000594771">
    <property type="component" value="Chromosome"/>
</dbReference>
<proteinExistence type="predicted"/>
<dbReference type="EMBL" id="CP065662">
    <property type="protein sequence ID" value="QPS02323.1"/>
    <property type="molecule type" value="Genomic_DNA"/>
</dbReference>
<dbReference type="Pfam" id="PF03352">
    <property type="entry name" value="Adenine_glyco"/>
    <property type="match status" value="1"/>
</dbReference>
<evidence type="ECO:0000313" key="3">
    <source>
        <dbReference type="EMBL" id="QPS02323.1"/>
    </source>
</evidence>
<dbReference type="OrthoDB" id="9807664at2"/>
<dbReference type="KEGG" id="aun:AWM73_00580"/>
<dbReference type="SUPFAM" id="SSF48150">
    <property type="entry name" value="DNA-glycosylase"/>
    <property type="match status" value="1"/>
</dbReference>
<dbReference type="AlphaFoldDB" id="A0A109RE36"/>
<evidence type="ECO:0000313" key="2">
    <source>
        <dbReference type="EMBL" id="MCY3053403.1"/>
    </source>
</evidence>
<evidence type="ECO:0000313" key="4">
    <source>
        <dbReference type="Proteomes" id="UP000594771"/>
    </source>
</evidence>
<feature type="binding site" evidence="1">
    <location>
        <position position="174"/>
    </location>
    <ligand>
        <name>Zn(2+)</name>
        <dbReference type="ChEBI" id="CHEBI:29105"/>
    </ligand>
</feature>
<name>A0A109RE36_9LACT</name>
<reference evidence="3 4" key="1">
    <citation type="submission" date="2020-12" db="EMBL/GenBank/DDBJ databases">
        <title>FDA dAtabase for Regulatory Grade micrObial Sequences (FDA-ARGOS): Supporting development and validation of Infectious Disease Dx tests.</title>
        <authorList>
            <person name="Sproer C."/>
            <person name="Gronow S."/>
            <person name="Severitt S."/>
            <person name="Schroder I."/>
            <person name="Tallon L."/>
            <person name="Sadzewicz L."/>
            <person name="Zhao X."/>
            <person name="Boylan J."/>
            <person name="Ott S."/>
            <person name="Bowen H."/>
            <person name="Vavikolanu K."/>
            <person name="Mehta A."/>
            <person name="Aluvathingal J."/>
            <person name="Nadendla S."/>
            <person name="Lowell S."/>
            <person name="Myers T."/>
            <person name="Yan Y."/>
            <person name="Sichtig H."/>
        </authorList>
    </citation>
    <scope>NUCLEOTIDE SEQUENCE [LARGE SCALE GENOMIC DNA]</scope>
    <source>
        <strain evidence="3 4">FDAARGOS_911</strain>
    </source>
</reference>
<dbReference type="Proteomes" id="UP001069145">
    <property type="component" value="Unassembled WGS sequence"/>
</dbReference>
<dbReference type="PANTHER" id="PTHR30037">
    <property type="entry name" value="DNA-3-METHYLADENINE GLYCOSYLASE 1"/>
    <property type="match status" value="1"/>
</dbReference>
<dbReference type="GeneID" id="35768253"/>
<feature type="binding site" evidence="1">
    <location>
        <position position="4"/>
    </location>
    <ligand>
        <name>Zn(2+)</name>
        <dbReference type="ChEBI" id="CHEBI:29105"/>
    </ligand>
</feature>
<gene>
    <name evidence="3" type="ORF">I6G68_00440</name>
    <name evidence="2" type="ORF">ODY43_05290</name>
</gene>
<dbReference type="GO" id="GO:0046872">
    <property type="term" value="F:metal ion binding"/>
    <property type="evidence" value="ECO:0007669"/>
    <property type="project" value="UniProtKB-KW"/>
</dbReference>
<dbReference type="InterPro" id="IPR005019">
    <property type="entry name" value="Adenine_glyco"/>
</dbReference>
<keyword evidence="5" id="KW-1185">Reference proteome</keyword>